<dbReference type="Proteomes" id="UP000316775">
    <property type="component" value="Unassembled WGS sequence"/>
</dbReference>
<evidence type="ECO:0000313" key="2">
    <source>
        <dbReference type="EMBL" id="GEC70785.1"/>
    </source>
</evidence>
<reference evidence="2 3" key="1">
    <citation type="submission" date="2019-06" db="EMBL/GenBank/DDBJ databases">
        <title>Whole genome shotgun sequence of Flavobacterium flevense NBRC 14960.</title>
        <authorList>
            <person name="Hosoyama A."/>
            <person name="Uohara A."/>
            <person name="Ohji S."/>
            <person name="Ichikawa N."/>
        </authorList>
    </citation>
    <scope>NUCLEOTIDE SEQUENCE [LARGE SCALE GENOMIC DNA]</scope>
    <source>
        <strain evidence="2 3">NBRC 14960</strain>
    </source>
</reference>
<gene>
    <name evidence="2" type="ORF">FFL01_03240</name>
</gene>
<organism evidence="2 3">
    <name type="scientific">Flavobacterium flevense</name>
    <dbReference type="NCBI Taxonomy" id="983"/>
    <lineage>
        <taxon>Bacteria</taxon>
        <taxon>Pseudomonadati</taxon>
        <taxon>Bacteroidota</taxon>
        <taxon>Flavobacteriia</taxon>
        <taxon>Flavobacteriales</taxon>
        <taxon>Flavobacteriaceae</taxon>
        <taxon>Flavobacterium</taxon>
    </lineage>
</organism>
<feature type="chain" id="PRO_5021201880" evidence="1">
    <location>
        <begin position="25"/>
        <end position="141"/>
    </location>
</feature>
<protein>
    <submittedName>
        <fullName evidence="2">Uncharacterized protein</fullName>
    </submittedName>
</protein>
<keyword evidence="3" id="KW-1185">Reference proteome</keyword>
<sequence>MKKALRHIIPLCMLLLLSTGSLFAQTLTAPFFATSVTKKIPLEKPNRLIVQHLFENQFNIAHPVKDLYSKKEIVVDNDEEDSEVSIYKKLVNKTVSYPSFFRHQIAESGILYLEKSSDFSKNLFYLPLRNSLYLIFEVFRI</sequence>
<dbReference type="RefSeq" id="WP_073242646.1">
    <property type="nucleotide sequence ID" value="NZ_BJNP01000002.1"/>
</dbReference>
<evidence type="ECO:0000313" key="3">
    <source>
        <dbReference type="Proteomes" id="UP000316775"/>
    </source>
</evidence>
<comment type="caution">
    <text evidence="2">The sequence shown here is derived from an EMBL/GenBank/DDBJ whole genome shotgun (WGS) entry which is preliminary data.</text>
</comment>
<dbReference type="STRING" id="983.SAMN05443543_102414"/>
<dbReference type="AlphaFoldDB" id="A0A4Y4ARH3"/>
<evidence type="ECO:0000256" key="1">
    <source>
        <dbReference type="SAM" id="SignalP"/>
    </source>
</evidence>
<accession>A0A4Y4ARH3</accession>
<keyword evidence="1" id="KW-0732">Signal</keyword>
<feature type="signal peptide" evidence="1">
    <location>
        <begin position="1"/>
        <end position="24"/>
    </location>
</feature>
<proteinExistence type="predicted"/>
<dbReference type="EMBL" id="BJNP01000002">
    <property type="protein sequence ID" value="GEC70785.1"/>
    <property type="molecule type" value="Genomic_DNA"/>
</dbReference>
<name>A0A4Y4ARH3_9FLAO</name>